<name>A0AAE0KP82_9CHLO</name>
<reference evidence="1 2" key="1">
    <citation type="journal article" date="2015" name="Genome Biol. Evol.">
        <title>Comparative Genomics of a Bacterivorous Green Alga Reveals Evolutionary Causalities and Consequences of Phago-Mixotrophic Mode of Nutrition.</title>
        <authorList>
            <person name="Burns J.A."/>
            <person name="Paasch A."/>
            <person name="Narechania A."/>
            <person name="Kim E."/>
        </authorList>
    </citation>
    <scope>NUCLEOTIDE SEQUENCE [LARGE SCALE GENOMIC DNA]</scope>
    <source>
        <strain evidence="1 2">PLY_AMNH</strain>
    </source>
</reference>
<proteinExistence type="predicted"/>
<evidence type="ECO:0000313" key="1">
    <source>
        <dbReference type="EMBL" id="KAK3255721.1"/>
    </source>
</evidence>
<comment type="caution">
    <text evidence="1">The sequence shown here is derived from an EMBL/GenBank/DDBJ whole genome shotgun (WGS) entry which is preliminary data.</text>
</comment>
<protein>
    <submittedName>
        <fullName evidence="1">Uncharacterized protein</fullName>
    </submittedName>
</protein>
<dbReference type="AlphaFoldDB" id="A0AAE0KP82"/>
<sequence>MEPSAGPENLLHRREQVQCFVSAMRVNNGRGSVEEPNTNGLYARLLKFRADAGGEQWLSAESQPFPFVLGPESLHRCLDATTGDILHLIGATPEWVQQTLAAGFIFRLVIFHGECLAVPPRRASWNGIADFMEDINPVVGGRIRAHLEILRDTPFQDFQFDPMLPLDQRAPFCTVDGFLANGAANATALQVRCFMYYTLKCSRLYRGDGYAYSDDGVQGCDEYVISRCRAEDIPSSCAMDLPSPVIA</sequence>
<gene>
    <name evidence="1" type="ORF">CYMTET_35109</name>
</gene>
<dbReference type="EMBL" id="LGRX02022347">
    <property type="protein sequence ID" value="KAK3255721.1"/>
    <property type="molecule type" value="Genomic_DNA"/>
</dbReference>
<accession>A0AAE0KP82</accession>
<dbReference type="Proteomes" id="UP001190700">
    <property type="component" value="Unassembled WGS sequence"/>
</dbReference>
<evidence type="ECO:0000313" key="2">
    <source>
        <dbReference type="Proteomes" id="UP001190700"/>
    </source>
</evidence>
<organism evidence="1 2">
    <name type="scientific">Cymbomonas tetramitiformis</name>
    <dbReference type="NCBI Taxonomy" id="36881"/>
    <lineage>
        <taxon>Eukaryota</taxon>
        <taxon>Viridiplantae</taxon>
        <taxon>Chlorophyta</taxon>
        <taxon>Pyramimonadophyceae</taxon>
        <taxon>Pyramimonadales</taxon>
        <taxon>Pyramimonadaceae</taxon>
        <taxon>Cymbomonas</taxon>
    </lineage>
</organism>
<keyword evidence="2" id="KW-1185">Reference proteome</keyword>